<dbReference type="PANTHER" id="PTHR13018">
    <property type="entry name" value="PROBABLE MEMBRANE PROTEIN DUF221-RELATED"/>
    <property type="match status" value="1"/>
</dbReference>
<comment type="caution">
    <text evidence="13">The sequence shown here is derived from an EMBL/GenBank/DDBJ whole genome shotgun (WGS) entry which is preliminary data.</text>
</comment>
<evidence type="ECO:0000259" key="10">
    <source>
        <dbReference type="Pfam" id="PF02714"/>
    </source>
</evidence>
<dbReference type="Pfam" id="PF02714">
    <property type="entry name" value="RSN1_7TM"/>
    <property type="match status" value="1"/>
</dbReference>
<feature type="transmembrane region" description="Helical" evidence="9">
    <location>
        <begin position="124"/>
        <end position="141"/>
    </location>
</feature>
<feature type="coiled-coil region" evidence="7">
    <location>
        <begin position="310"/>
        <end position="337"/>
    </location>
</feature>
<evidence type="ECO:0000256" key="7">
    <source>
        <dbReference type="SAM" id="Coils"/>
    </source>
</evidence>
<protein>
    <recommendedName>
        <fullName evidence="15">DUF221-domain-containing protein</fullName>
    </recommendedName>
</protein>
<dbReference type="InterPro" id="IPR045122">
    <property type="entry name" value="Csc1-like"/>
</dbReference>
<feature type="transmembrane region" description="Helical" evidence="9">
    <location>
        <begin position="440"/>
        <end position="464"/>
    </location>
</feature>
<evidence type="ECO:0000256" key="1">
    <source>
        <dbReference type="ARBA" id="ARBA00004141"/>
    </source>
</evidence>
<organism evidence="13 14">
    <name type="scientific">Apiospora kogelbergensis</name>
    <dbReference type="NCBI Taxonomy" id="1337665"/>
    <lineage>
        <taxon>Eukaryota</taxon>
        <taxon>Fungi</taxon>
        <taxon>Dikarya</taxon>
        <taxon>Ascomycota</taxon>
        <taxon>Pezizomycotina</taxon>
        <taxon>Sordariomycetes</taxon>
        <taxon>Xylariomycetidae</taxon>
        <taxon>Amphisphaeriales</taxon>
        <taxon>Apiosporaceae</taxon>
        <taxon>Apiospora</taxon>
    </lineage>
</organism>
<feature type="transmembrane region" description="Helical" evidence="9">
    <location>
        <begin position="393"/>
        <end position="420"/>
    </location>
</feature>
<feature type="transmembrane region" description="Helical" evidence="9">
    <location>
        <begin position="602"/>
        <end position="629"/>
    </location>
</feature>
<dbReference type="AlphaFoldDB" id="A0AAW0QX22"/>
<feature type="transmembrane region" description="Helical" evidence="9">
    <location>
        <begin position="38"/>
        <end position="60"/>
    </location>
</feature>
<evidence type="ECO:0000256" key="8">
    <source>
        <dbReference type="SAM" id="MobiDB-lite"/>
    </source>
</evidence>
<keyword evidence="5 9" id="KW-1133">Transmembrane helix</keyword>
<feature type="transmembrane region" description="Helical" evidence="9">
    <location>
        <begin position="689"/>
        <end position="708"/>
    </location>
</feature>
<keyword evidence="7" id="KW-0175">Coiled coil</keyword>
<feature type="region of interest" description="Disordered" evidence="8">
    <location>
        <begin position="854"/>
        <end position="888"/>
    </location>
</feature>
<dbReference type="InterPro" id="IPR027815">
    <property type="entry name" value="CSC1/OSCA1-like_cyt"/>
</dbReference>
<dbReference type="GO" id="GO:0005227">
    <property type="term" value="F:calcium-activated cation channel activity"/>
    <property type="evidence" value="ECO:0007669"/>
    <property type="project" value="InterPro"/>
</dbReference>
<keyword evidence="14" id="KW-1185">Reference proteome</keyword>
<comment type="subcellular location">
    <subcellularLocation>
        <location evidence="1">Membrane</location>
        <topology evidence="1">Multi-pass membrane protein</topology>
    </subcellularLocation>
</comment>
<feature type="transmembrane region" description="Helical" evidence="9">
    <location>
        <begin position="535"/>
        <end position="551"/>
    </location>
</feature>
<evidence type="ECO:0000256" key="6">
    <source>
        <dbReference type="ARBA" id="ARBA00023136"/>
    </source>
</evidence>
<evidence type="ECO:0000259" key="12">
    <source>
        <dbReference type="Pfam" id="PF14703"/>
    </source>
</evidence>
<feature type="transmembrane region" description="Helical" evidence="9">
    <location>
        <begin position="167"/>
        <end position="187"/>
    </location>
</feature>
<feature type="transmembrane region" description="Helical" evidence="9">
    <location>
        <begin position="656"/>
        <end position="677"/>
    </location>
</feature>
<feature type="region of interest" description="Disordered" evidence="8">
    <location>
        <begin position="961"/>
        <end position="1004"/>
    </location>
</feature>
<feature type="domain" description="CSC1/OSCA1-like cytosolic" evidence="12">
    <location>
        <begin position="211"/>
        <end position="380"/>
    </location>
</feature>
<dbReference type="InterPro" id="IPR032880">
    <property type="entry name" value="CSC1/OSCA1-like_N"/>
</dbReference>
<keyword evidence="6 9" id="KW-0472">Membrane</keyword>
<keyword evidence="3" id="KW-0813">Transport</keyword>
<dbReference type="EMBL" id="JAQQWP010000006">
    <property type="protein sequence ID" value="KAK8114922.1"/>
    <property type="molecule type" value="Genomic_DNA"/>
</dbReference>
<dbReference type="GO" id="GO:0005886">
    <property type="term" value="C:plasma membrane"/>
    <property type="evidence" value="ECO:0007669"/>
    <property type="project" value="TreeGrafter"/>
</dbReference>
<feature type="domain" description="CSC1/OSCA1-like 7TM region" evidence="10">
    <location>
        <begin position="391"/>
        <end position="674"/>
    </location>
</feature>
<gene>
    <name evidence="13" type="ORF">PG999_006991</name>
</gene>
<proteinExistence type="inferred from homology"/>
<comment type="similarity">
    <text evidence="2">Belongs to the CSC1 (TC 1.A.17) family.</text>
</comment>
<dbReference type="Pfam" id="PF13967">
    <property type="entry name" value="RSN1_TM"/>
    <property type="match status" value="1"/>
</dbReference>
<name>A0AAW0QX22_9PEZI</name>
<accession>A0AAW0QX22</accession>
<sequence>MAWPWDTYAALVTRQDDPAQELLKLLNDPFKQNLTINAVYSALATSLGLTVGIALFFSLIRPYHSVVYAPKLKHADEKHAPPPIGKGYFAWFTPLWKTNDKEMIQHAGMDATIFLRFTRMLRNIFAALALLSCCVLLPINWTKNVGQDDPALILIRLTPIAVHGSNTWGIVIVGYLSNAIICGFLWWNYRKVLQLRRYYFETDEYQHSLHSRTLMLNDIPKKLSSDEGIARIIDEVIPQSSFSRTAMARNVKLLPSLIEQHDSTVRKLEKVLARYLKDPANLPAARPMCSPSRKDPSYGTFPKGQKVDAIEYLTNRIRELEIEVREARNTIDKRNALPYGFASYDDISEAHCIAHALRNKKPRGTTVVLAPRPNDIIWANMPLSPSKRGWRRLIINAWVALLTFLWIAPNAMIAIFLVNLNNLGAVWSAFKDELAADKTFWSIVQGVVNPAITSLIYLVLPIIFRRLSIRAGDRTKTGRERHVVSKLYFFFVFNNLIIFSIFGTIWNIVSSVIQQTRKTGDAWKAITDAKPLDNLFYSLCSITPFFITWLLQRSMGAAIDLAQLWTLVWSFLVRKFSSPTPRELIELTAPPAFDYASYYNYFLYYSTVALFFGGLQPLVLPAAALYFAIDCWLKKYLLLYIFITKTESAGMFWRVLFNRIVFATMLGNVITFLVVWLRGDGGMVFTAKTQAYAVVPLPFFMLAFKLYCARAFDTKMHYYATRNVHRNSEGTVGKDPLRSDRLASRFGHPALYKPLITPMVHAKAQNILASIYKGRLSDGREADSGDTMSTSGYSDAYVLGDMNKAGKAKNAMPGFEIVHESRMDFEYYKNRPEFASEHGGGDIYGRPADHYRPGTPGSMFNGSEPMSRPGSPGLPPSMRAASPGPSAMGRAYSPGPSAMGGSNPYVQHPEIGRTRSPLYSHGNDSGANLVSNAAAMPLSPMMGGPSMERPMARGPGAAGMLGGGPQGYGGLPQTEEDMSTPAQDPMAYDYFRSTRTRRNPSGAW</sequence>
<keyword evidence="4 9" id="KW-0812">Transmembrane</keyword>
<feature type="transmembrane region" description="Helical" evidence="9">
    <location>
        <begin position="485"/>
        <end position="509"/>
    </location>
</feature>
<evidence type="ECO:0000259" key="11">
    <source>
        <dbReference type="Pfam" id="PF13967"/>
    </source>
</evidence>
<evidence type="ECO:0000256" key="4">
    <source>
        <dbReference type="ARBA" id="ARBA00022692"/>
    </source>
</evidence>
<evidence type="ECO:0008006" key="15">
    <source>
        <dbReference type="Google" id="ProtNLM"/>
    </source>
</evidence>
<evidence type="ECO:0000313" key="14">
    <source>
        <dbReference type="Proteomes" id="UP001392437"/>
    </source>
</evidence>
<evidence type="ECO:0000256" key="9">
    <source>
        <dbReference type="SAM" id="Phobius"/>
    </source>
</evidence>
<feature type="domain" description="CSC1/OSCA1-like N-terminal transmembrane" evidence="11">
    <location>
        <begin position="39"/>
        <end position="187"/>
    </location>
</feature>
<evidence type="ECO:0000256" key="5">
    <source>
        <dbReference type="ARBA" id="ARBA00022989"/>
    </source>
</evidence>
<feature type="compositionally biased region" description="Gly residues" evidence="8">
    <location>
        <begin position="961"/>
        <end position="970"/>
    </location>
</feature>
<dbReference type="Proteomes" id="UP001392437">
    <property type="component" value="Unassembled WGS sequence"/>
</dbReference>
<dbReference type="InterPro" id="IPR003864">
    <property type="entry name" value="CSC1/OSCA1-like_7TM"/>
</dbReference>
<evidence type="ECO:0000256" key="2">
    <source>
        <dbReference type="ARBA" id="ARBA00007779"/>
    </source>
</evidence>
<evidence type="ECO:0000256" key="3">
    <source>
        <dbReference type="ARBA" id="ARBA00022448"/>
    </source>
</evidence>
<dbReference type="PANTHER" id="PTHR13018:SF149">
    <property type="entry name" value="DOMAIN PROTEIN, PUTATIVE (AFU_ORTHOLOGUE AFUA_3G11660)-RELATED"/>
    <property type="match status" value="1"/>
</dbReference>
<evidence type="ECO:0000313" key="13">
    <source>
        <dbReference type="EMBL" id="KAK8114922.1"/>
    </source>
</evidence>
<reference evidence="13 14" key="1">
    <citation type="submission" date="2023-01" db="EMBL/GenBank/DDBJ databases">
        <title>Analysis of 21 Apiospora genomes using comparative genomics revels a genus with tremendous synthesis potential of carbohydrate active enzymes and secondary metabolites.</title>
        <authorList>
            <person name="Sorensen T."/>
        </authorList>
    </citation>
    <scope>NUCLEOTIDE SEQUENCE [LARGE SCALE GENOMIC DNA]</scope>
    <source>
        <strain evidence="13 14">CBS 117206</strain>
    </source>
</reference>
<dbReference type="Pfam" id="PF14703">
    <property type="entry name" value="PHM7_cyt"/>
    <property type="match status" value="1"/>
</dbReference>